<keyword evidence="4" id="KW-1185">Reference proteome</keyword>
<feature type="chain" id="PRO_5017990809" evidence="2">
    <location>
        <begin position="27"/>
        <end position="66"/>
    </location>
</feature>
<reference evidence="3 4" key="1">
    <citation type="journal article" date="2018" name="Nat. Ecol. Evol.">
        <title>Pezizomycetes genomes reveal the molecular basis of ectomycorrhizal truffle lifestyle.</title>
        <authorList>
            <person name="Murat C."/>
            <person name="Payen T."/>
            <person name="Noel B."/>
            <person name="Kuo A."/>
            <person name="Morin E."/>
            <person name="Chen J."/>
            <person name="Kohler A."/>
            <person name="Krizsan K."/>
            <person name="Balestrini R."/>
            <person name="Da Silva C."/>
            <person name="Montanini B."/>
            <person name="Hainaut M."/>
            <person name="Levati E."/>
            <person name="Barry K.W."/>
            <person name="Belfiori B."/>
            <person name="Cichocki N."/>
            <person name="Clum A."/>
            <person name="Dockter R.B."/>
            <person name="Fauchery L."/>
            <person name="Guy J."/>
            <person name="Iotti M."/>
            <person name="Le Tacon F."/>
            <person name="Lindquist E.A."/>
            <person name="Lipzen A."/>
            <person name="Malagnac F."/>
            <person name="Mello A."/>
            <person name="Molinier V."/>
            <person name="Miyauchi S."/>
            <person name="Poulain J."/>
            <person name="Riccioni C."/>
            <person name="Rubini A."/>
            <person name="Sitrit Y."/>
            <person name="Splivallo R."/>
            <person name="Traeger S."/>
            <person name="Wang M."/>
            <person name="Zifcakova L."/>
            <person name="Wipf D."/>
            <person name="Zambonelli A."/>
            <person name="Paolocci F."/>
            <person name="Nowrousian M."/>
            <person name="Ottonello S."/>
            <person name="Baldrian P."/>
            <person name="Spatafora J.W."/>
            <person name="Henrissat B."/>
            <person name="Nagy L.G."/>
            <person name="Aury J.M."/>
            <person name="Wincker P."/>
            <person name="Grigoriev I.V."/>
            <person name="Bonfante P."/>
            <person name="Martin F.M."/>
        </authorList>
    </citation>
    <scope>NUCLEOTIDE SEQUENCE [LARGE SCALE GENOMIC DNA]</scope>
    <source>
        <strain evidence="3 4">RN42</strain>
    </source>
</reference>
<keyword evidence="2" id="KW-0732">Signal</keyword>
<name>A0A3N4IL12_ASCIM</name>
<dbReference type="EMBL" id="ML119657">
    <property type="protein sequence ID" value="RPA84820.1"/>
    <property type="molecule type" value="Genomic_DNA"/>
</dbReference>
<evidence type="ECO:0000256" key="1">
    <source>
        <dbReference type="SAM" id="Phobius"/>
    </source>
</evidence>
<feature type="signal peptide" evidence="2">
    <location>
        <begin position="1"/>
        <end position="26"/>
    </location>
</feature>
<keyword evidence="1" id="KW-0472">Membrane</keyword>
<proteinExistence type="predicted"/>
<dbReference type="AlphaFoldDB" id="A0A3N4IL12"/>
<gene>
    <name evidence="3" type="ORF">BJ508DRAFT_27455</name>
</gene>
<dbReference type="Proteomes" id="UP000275078">
    <property type="component" value="Unassembled WGS sequence"/>
</dbReference>
<accession>A0A3N4IL12</accession>
<protein>
    <submittedName>
        <fullName evidence="3">Uncharacterized protein</fullName>
    </submittedName>
</protein>
<organism evidence="3 4">
    <name type="scientific">Ascobolus immersus RN42</name>
    <dbReference type="NCBI Taxonomy" id="1160509"/>
    <lineage>
        <taxon>Eukaryota</taxon>
        <taxon>Fungi</taxon>
        <taxon>Dikarya</taxon>
        <taxon>Ascomycota</taxon>
        <taxon>Pezizomycotina</taxon>
        <taxon>Pezizomycetes</taxon>
        <taxon>Pezizales</taxon>
        <taxon>Ascobolaceae</taxon>
        <taxon>Ascobolus</taxon>
    </lineage>
</organism>
<sequence>MAPAHRSQSLFLVFSVLFLIVQPSTLWFHTNNSNAPTVSLIFLSSNNFQPFVMLSFGWFCWRLTGL</sequence>
<keyword evidence="1" id="KW-0812">Transmembrane</keyword>
<evidence type="ECO:0000313" key="3">
    <source>
        <dbReference type="EMBL" id="RPA84820.1"/>
    </source>
</evidence>
<keyword evidence="1" id="KW-1133">Transmembrane helix</keyword>
<feature type="transmembrane region" description="Helical" evidence="1">
    <location>
        <begin position="38"/>
        <end position="61"/>
    </location>
</feature>
<evidence type="ECO:0000256" key="2">
    <source>
        <dbReference type="SAM" id="SignalP"/>
    </source>
</evidence>
<evidence type="ECO:0000313" key="4">
    <source>
        <dbReference type="Proteomes" id="UP000275078"/>
    </source>
</evidence>